<protein>
    <submittedName>
        <fullName evidence="2">YqhA family protein</fullName>
    </submittedName>
</protein>
<keyword evidence="3" id="KW-1185">Reference proteome</keyword>
<keyword evidence="1" id="KW-0472">Membrane</keyword>
<feature type="transmembrane region" description="Helical" evidence="1">
    <location>
        <begin position="21"/>
        <end position="51"/>
    </location>
</feature>
<sequence length="193" mass="21646">MKHKSKGKLRKIELFFEALIWNFRFFILAPVVFSLLSALRLIMIGTLDIWAGLTLTLDPKDPEGIPTIKTVAYIIGGVDYYLIGIVLLIFAFGIYELFISEIEIKHQDDSSILQSNSLEELKGKLVNVIVVALIVSLFKQMLSIEIGKLSDIIYISLAILLISISQYLLHLSHTKSSEHSIGSAKSDRDSVEH</sequence>
<feature type="transmembrane region" description="Helical" evidence="1">
    <location>
        <begin position="152"/>
        <end position="169"/>
    </location>
</feature>
<dbReference type="PIRSF" id="PIRSF026509">
    <property type="entry name" value="UCP026509"/>
    <property type="match status" value="1"/>
</dbReference>
<evidence type="ECO:0000256" key="1">
    <source>
        <dbReference type="SAM" id="Phobius"/>
    </source>
</evidence>
<dbReference type="Pfam" id="PF03350">
    <property type="entry name" value="UPF0114"/>
    <property type="match status" value="1"/>
</dbReference>
<dbReference type="RefSeq" id="WP_229639303.1">
    <property type="nucleotide sequence ID" value="NZ_JADWDC010000007.1"/>
</dbReference>
<reference evidence="2" key="1">
    <citation type="journal article" date="2021" name="Antonie Van Leeuwenhoek">
        <title>Draft genome and description of Waterburya agarophytonicola gen. nov. sp. nov. (Pleurocapsales, Cyanobacteria): a seaweed symbiont.</title>
        <authorList>
            <person name="Bonthond G."/>
            <person name="Shalygin S."/>
            <person name="Bayer T."/>
            <person name="Weinberger F."/>
        </authorList>
    </citation>
    <scope>NUCLEOTIDE SEQUENCE</scope>
    <source>
        <strain evidence="2">KI4</strain>
    </source>
</reference>
<gene>
    <name evidence="2" type="ORF">I4641_04640</name>
</gene>
<dbReference type="AlphaFoldDB" id="A0A964FG84"/>
<dbReference type="PANTHER" id="PTHR31721:SF4">
    <property type="entry name" value="OS06G0710300 PROTEIN"/>
    <property type="match status" value="1"/>
</dbReference>
<dbReference type="Proteomes" id="UP000729733">
    <property type="component" value="Unassembled WGS sequence"/>
</dbReference>
<feature type="transmembrane region" description="Helical" evidence="1">
    <location>
        <begin position="71"/>
        <end position="95"/>
    </location>
</feature>
<keyword evidence="1" id="KW-1133">Transmembrane helix</keyword>
<dbReference type="EMBL" id="JADWDC010000007">
    <property type="protein sequence ID" value="MCC0176263.1"/>
    <property type="molecule type" value="Genomic_DNA"/>
</dbReference>
<dbReference type="PANTHER" id="PTHR31721">
    <property type="entry name" value="OS06G0710300 PROTEIN"/>
    <property type="match status" value="1"/>
</dbReference>
<proteinExistence type="predicted"/>
<organism evidence="2 3">
    <name type="scientific">Waterburya agarophytonicola KI4</name>
    <dbReference type="NCBI Taxonomy" id="2874699"/>
    <lineage>
        <taxon>Bacteria</taxon>
        <taxon>Bacillati</taxon>
        <taxon>Cyanobacteriota</taxon>
        <taxon>Cyanophyceae</taxon>
        <taxon>Pleurocapsales</taxon>
        <taxon>Hyellaceae</taxon>
        <taxon>Waterburya</taxon>
        <taxon>Waterburya agarophytonicola</taxon>
    </lineage>
</organism>
<name>A0A964FG84_9CYAN</name>
<evidence type="ECO:0000313" key="2">
    <source>
        <dbReference type="EMBL" id="MCC0176263.1"/>
    </source>
</evidence>
<keyword evidence="1" id="KW-0812">Transmembrane</keyword>
<accession>A0A964FG84</accession>
<dbReference type="InterPro" id="IPR005134">
    <property type="entry name" value="UPF0114"/>
</dbReference>
<feature type="transmembrane region" description="Helical" evidence="1">
    <location>
        <begin position="125"/>
        <end position="146"/>
    </location>
</feature>
<comment type="caution">
    <text evidence="2">The sequence shown here is derived from an EMBL/GenBank/DDBJ whole genome shotgun (WGS) entry which is preliminary data.</text>
</comment>
<evidence type="ECO:0000313" key="3">
    <source>
        <dbReference type="Proteomes" id="UP000729733"/>
    </source>
</evidence>